<organism evidence="10 11">
    <name type="scientific">Undibacterium hunanense</name>
    <dbReference type="NCBI Taxonomy" id="2762292"/>
    <lineage>
        <taxon>Bacteria</taxon>
        <taxon>Pseudomonadati</taxon>
        <taxon>Pseudomonadota</taxon>
        <taxon>Betaproteobacteria</taxon>
        <taxon>Burkholderiales</taxon>
        <taxon>Oxalobacteraceae</taxon>
        <taxon>Undibacterium</taxon>
    </lineage>
</organism>
<reference evidence="10 11" key="1">
    <citation type="submission" date="2020-08" db="EMBL/GenBank/DDBJ databases">
        <title>Novel species isolated from subtropical streams in China.</title>
        <authorList>
            <person name="Lu H."/>
        </authorList>
    </citation>
    <scope>NUCLEOTIDE SEQUENCE [LARGE SCALE GENOMIC DNA]</scope>
    <source>
        <strain evidence="10 11">CY18W</strain>
    </source>
</reference>
<evidence type="ECO:0000256" key="4">
    <source>
        <dbReference type="ARBA" id="ARBA00022801"/>
    </source>
</evidence>
<dbReference type="SUPFAM" id="SSF55486">
    <property type="entry name" value="Metalloproteases ('zincins'), catalytic domain"/>
    <property type="match status" value="1"/>
</dbReference>
<evidence type="ECO:0000256" key="6">
    <source>
        <dbReference type="ARBA" id="ARBA00023049"/>
    </source>
</evidence>
<dbReference type="InterPro" id="IPR042089">
    <property type="entry name" value="Peptidase_M13_dom_2"/>
</dbReference>
<keyword evidence="3" id="KW-0479">Metal-binding</keyword>
<evidence type="ECO:0000256" key="7">
    <source>
        <dbReference type="SAM" id="SignalP"/>
    </source>
</evidence>
<gene>
    <name evidence="10" type="ORF">H8L32_04235</name>
</gene>
<dbReference type="PROSITE" id="PS51885">
    <property type="entry name" value="NEPRILYSIN"/>
    <property type="match status" value="1"/>
</dbReference>
<dbReference type="Gene3D" id="3.40.390.10">
    <property type="entry name" value="Collagenase (Catalytic Domain)"/>
    <property type="match status" value="1"/>
</dbReference>
<dbReference type="RefSeq" id="WP_186945933.1">
    <property type="nucleotide sequence ID" value="NZ_JACOGF010000002.1"/>
</dbReference>
<evidence type="ECO:0000259" key="9">
    <source>
        <dbReference type="Pfam" id="PF05649"/>
    </source>
</evidence>
<feature type="domain" description="Peptidase M13 C-terminal" evidence="8">
    <location>
        <begin position="491"/>
        <end position="689"/>
    </location>
</feature>
<sequence length="692" mass="76640">MNQTTFKLKPVASVCLHLMLALPLMHIQAQAADAPAAKTATAAKTESGMDTSVAPGDDFNRYANGGWEKTAVIPDHKVAVGIFDVLVEESDAKVLKLIEQATKADASSAARKIGDFYTSYLNTDVINQRGLAPLQGEMQSIADLKDKTALASYLGKHLRADVDPINATNVFTENLFGLWVSQGFHDHTKYMPYLLQGGLGLPDREYYLSASPKMLELRKNYLAHIAATLKLANVPDPEQAARRVFDLETLIAKGHANREATSDVLKADNTWTLVDFNKKARGLDWAAYFKAAGLDGQSKFIIWHPGAMKASSALVANTPLANWQDYLRFHAINTRSTVLPQAFFDQRFKFYSALSGAKAPQPRWKYAVTATNNALGEEVGKLYVAENFSPESKTRINGMVSNLLVAFGERVQALKWMTPATKQEALAKIKSTYVGVGYPDKWRDYSGLSVDANDAFGNRERSQEFEYRRALAKFSQPVDVTEWCMNPQLVNAVNMPLQNAINFPAAYLQSPNFDLNASDASNYGALGATIGHEISHSFDNSGAMFDAKGELRNWWSKADLAHFQASSKALVAQFNQYKAFPDLSVNGAQTLGENIADLAGLMAAYDAYRASMKQKGQAITKEDEQEFFLAYARSWRGKMRDETLRTAIITNEHAPGQFRVLTVRNLDAWYDAFAVQPGQKLYLAPKDRVKVW</sequence>
<accession>A0ABR6ZLB2</accession>
<keyword evidence="11" id="KW-1185">Reference proteome</keyword>
<evidence type="ECO:0000256" key="3">
    <source>
        <dbReference type="ARBA" id="ARBA00022723"/>
    </source>
</evidence>
<dbReference type="InterPro" id="IPR018497">
    <property type="entry name" value="Peptidase_M13_C"/>
</dbReference>
<dbReference type="Pfam" id="PF01431">
    <property type="entry name" value="Peptidase_M13"/>
    <property type="match status" value="1"/>
</dbReference>
<dbReference type="InterPro" id="IPR008753">
    <property type="entry name" value="Peptidase_M13_N"/>
</dbReference>
<dbReference type="CDD" id="cd08662">
    <property type="entry name" value="M13"/>
    <property type="match status" value="1"/>
</dbReference>
<keyword evidence="5" id="KW-0862">Zinc</keyword>
<feature type="signal peptide" evidence="7">
    <location>
        <begin position="1"/>
        <end position="31"/>
    </location>
</feature>
<comment type="cofactor">
    <cofactor evidence="1">
        <name>Zn(2+)</name>
        <dbReference type="ChEBI" id="CHEBI:29105"/>
    </cofactor>
</comment>
<keyword evidence="7" id="KW-0732">Signal</keyword>
<feature type="chain" id="PRO_5045320973" evidence="7">
    <location>
        <begin position="32"/>
        <end position="692"/>
    </location>
</feature>
<evidence type="ECO:0000256" key="1">
    <source>
        <dbReference type="ARBA" id="ARBA00001947"/>
    </source>
</evidence>
<dbReference type="Pfam" id="PF05649">
    <property type="entry name" value="Peptidase_M13_N"/>
    <property type="match status" value="1"/>
</dbReference>
<dbReference type="PANTHER" id="PTHR11733">
    <property type="entry name" value="ZINC METALLOPROTEASE FAMILY M13 NEPRILYSIN-RELATED"/>
    <property type="match status" value="1"/>
</dbReference>
<feature type="domain" description="Peptidase M13 N-terminal" evidence="9">
    <location>
        <begin position="55"/>
        <end position="439"/>
    </location>
</feature>
<dbReference type="InterPro" id="IPR000718">
    <property type="entry name" value="Peptidase_M13"/>
</dbReference>
<evidence type="ECO:0000259" key="8">
    <source>
        <dbReference type="Pfam" id="PF01431"/>
    </source>
</evidence>
<evidence type="ECO:0000313" key="10">
    <source>
        <dbReference type="EMBL" id="MBC3916686.1"/>
    </source>
</evidence>
<keyword evidence="6" id="KW-0482">Metalloprotease</keyword>
<comment type="caution">
    <text evidence="10">The sequence shown here is derived from an EMBL/GenBank/DDBJ whole genome shotgun (WGS) entry which is preliminary data.</text>
</comment>
<name>A0ABR6ZLB2_9BURK</name>
<dbReference type="PANTHER" id="PTHR11733:SF211">
    <property type="entry name" value="OLIGOPEPTIDASE LIPOPROTEIN M13 FAMILY"/>
    <property type="match status" value="1"/>
</dbReference>
<protein>
    <submittedName>
        <fullName evidence="10">M13 family metallopeptidase</fullName>
    </submittedName>
</protein>
<dbReference type="Proteomes" id="UP000650424">
    <property type="component" value="Unassembled WGS sequence"/>
</dbReference>
<keyword evidence="4" id="KW-0378">Hydrolase</keyword>
<evidence type="ECO:0000256" key="5">
    <source>
        <dbReference type="ARBA" id="ARBA00022833"/>
    </source>
</evidence>
<dbReference type="PRINTS" id="PR00786">
    <property type="entry name" value="NEPRILYSIN"/>
</dbReference>
<keyword evidence="2" id="KW-0645">Protease</keyword>
<dbReference type="EMBL" id="JACOGF010000002">
    <property type="protein sequence ID" value="MBC3916686.1"/>
    <property type="molecule type" value="Genomic_DNA"/>
</dbReference>
<dbReference type="InterPro" id="IPR024079">
    <property type="entry name" value="MetalloPept_cat_dom_sf"/>
</dbReference>
<dbReference type="Gene3D" id="1.10.1380.10">
    <property type="entry name" value="Neutral endopeptidase , domain2"/>
    <property type="match status" value="1"/>
</dbReference>
<evidence type="ECO:0000313" key="11">
    <source>
        <dbReference type="Proteomes" id="UP000650424"/>
    </source>
</evidence>
<evidence type="ECO:0000256" key="2">
    <source>
        <dbReference type="ARBA" id="ARBA00022670"/>
    </source>
</evidence>
<proteinExistence type="predicted"/>